<comment type="similarity">
    <text evidence="1">Belongs to the AHA1 family.</text>
</comment>
<dbReference type="CDD" id="cd07814">
    <property type="entry name" value="SRPBCC_CalC_Aha1-like"/>
    <property type="match status" value="1"/>
</dbReference>
<dbReference type="Proteomes" id="UP000326852">
    <property type="component" value="Unassembled WGS sequence"/>
</dbReference>
<evidence type="ECO:0000313" key="3">
    <source>
        <dbReference type="EMBL" id="KAD3515108.1"/>
    </source>
</evidence>
<dbReference type="EMBL" id="VTFX01000005">
    <property type="protein sequence ID" value="KAD3515108.1"/>
    <property type="molecule type" value="Genomic_DNA"/>
</dbReference>
<comment type="caution">
    <text evidence="3">The sequence shown here is derived from an EMBL/GenBank/DDBJ whole genome shotgun (WGS) entry which is preliminary data.</text>
</comment>
<sequence>MDDELPDDGEDFLHMVRDLPSGPSAIYSAWIDLAGITAWWGAEGFIVPPDRVSANQHEGGDYQACMVNTVTGDEVWWGGEYRILDPPRQFEVTQQWRHADGSPAGPVRVINVMLEPLQIPEDEAITRMTFREGPFSEDKLLRGHEATWNQSFSRLAGYLARRGGRQ</sequence>
<reference evidence="3 4" key="1">
    <citation type="submission" date="2019-08" db="EMBL/GenBank/DDBJ databases">
        <title>Arthrobacter sp. nov., isolated from plateau pika and Tibetan wild ass.</title>
        <authorList>
            <person name="Ge Y."/>
        </authorList>
    </citation>
    <scope>NUCLEOTIDE SEQUENCE [LARGE SCALE GENOMIC DNA]</scope>
    <source>
        <strain evidence="3 4">785</strain>
    </source>
</reference>
<proteinExistence type="inferred from homology"/>
<dbReference type="InterPro" id="IPR013538">
    <property type="entry name" value="ASHA1/2-like_C"/>
</dbReference>
<keyword evidence="4" id="KW-1185">Reference proteome</keyword>
<protein>
    <recommendedName>
        <fullName evidence="2">Activator of Hsp90 ATPase homologue 1/2-like C-terminal domain-containing protein</fullName>
    </recommendedName>
</protein>
<dbReference type="Pfam" id="PF08327">
    <property type="entry name" value="AHSA1"/>
    <property type="match status" value="1"/>
</dbReference>
<dbReference type="AlphaFoldDB" id="A0A5N6MGU8"/>
<evidence type="ECO:0000313" key="4">
    <source>
        <dbReference type="Proteomes" id="UP000326852"/>
    </source>
</evidence>
<name>A0A5N6MGU8_9MICC</name>
<organism evidence="3 4">
    <name type="scientific">Arthrobacter yangruifuii</name>
    <dbReference type="NCBI Taxonomy" id="2606616"/>
    <lineage>
        <taxon>Bacteria</taxon>
        <taxon>Bacillati</taxon>
        <taxon>Actinomycetota</taxon>
        <taxon>Actinomycetes</taxon>
        <taxon>Micrococcales</taxon>
        <taxon>Micrococcaceae</taxon>
        <taxon>Arthrobacter</taxon>
    </lineage>
</organism>
<accession>A0A5N6MGU8</accession>
<dbReference type="SUPFAM" id="SSF55961">
    <property type="entry name" value="Bet v1-like"/>
    <property type="match status" value="1"/>
</dbReference>
<dbReference type="RefSeq" id="WP_152272774.1">
    <property type="nucleotide sequence ID" value="NZ_VTFX01000005.1"/>
</dbReference>
<evidence type="ECO:0000256" key="1">
    <source>
        <dbReference type="ARBA" id="ARBA00006817"/>
    </source>
</evidence>
<gene>
    <name evidence="3" type="ORF">GD627_12440</name>
</gene>
<dbReference type="InterPro" id="IPR023393">
    <property type="entry name" value="START-like_dom_sf"/>
</dbReference>
<dbReference type="Gene3D" id="3.30.530.20">
    <property type="match status" value="1"/>
</dbReference>
<evidence type="ECO:0000259" key="2">
    <source>
        <dbReference type="Pfam" id="PF08327"/>
    </source>
</evidence>
<feature type="domain" description="Activator of Hsp90 ATPase homologue 1/2-like C-terminal" evidence="2">
    <location>
        <begin position="23"/>
        <end position="159"/>
    </location>
</feature>